<evidence type="ECO:0000256" key="3">
    <source>
        <dbReference type="ARBA" id="ARBA00022989"/>
    </source>
</evidence>
<accession>A0ABU2HEQ2</accession>
<feature type="transmembrane region" description="Helical" evidence="5">
    <location>
        <begin position="27"/>
        <end position="51"/>
    </location>
</feature>
<keyword evidence="2 5" id="KW-0812">Transmembrane</keyword>
<evidence type="ECO:0000256" key="4">
    <source>
        <dbReference type="ARBA" id="ARBA00023136"/>
    </source>
</evidence>
<evidence type="ECO:0000256" key="5">
    <source>
        <dbReference type="SAM" id="Phobius"/>
    </source>
</evidence>
<keyword evidence="8" id="KW-1185">Reference proteome</keyword>
<sequence length="1261" mass="136275">MTELDKGNSIADAPSKSRRTRTGRLRFWLLLILGLLVFLPVVLCAAVLLALRSETGTAWVIDQVPGLEAVNDHGSLFGTWQADRIKWRGYGVDVTVEAPFIDWSPSCLFDLQVCLETLHLERLDVNVQPSDDQQGSPDDISLPRLELPLALRVSDVRLGTFTLNGSKVWDRFELDSKGSGSDWMLERVYYKRDDYIVEASGRVETRRDWPVNLEVNASLPPPFGADWMIDLALSGSVRDLALAGQSRGYLNASLEGKVEPLAASLPARLRVTSESFRAVEAQPDTLVLKNWFAEARGSLQSGFKTNGAAILPGTGGPIELTLAGLVTTNGAKDIRLELSAGNQGVEGEADNLPRNVIVTGSTQWQGGLSAEADIQLRQFPWYSLIADLEEPPIDLRMLNGSVSWRDGRYQANLTADVDSPQGSTELAVAVDGDATQVRLTELAAVTDAGSLTGEGSVRFSGPLSWQAALELENFNPGYWVPILEANLSGGVTTEGQLTDGPVPDMEASWDLSGQWRSSPTVIAGRLDTSTGDWDVPELKLVIGDNRVEGSGRWGKQLKASLNLMLTEPEKILPGLGGQADLQLRLAGTPDDPRGTLTASATELRWQDLLVVETLDVNAQLEQGLRLNSEVQGKGITGSGQTIESLIVKAQGTQGSHTVVLDAQHEEARLQLDFQGAAGDAWASWQGELARGVIDVPGQEQSWELEAPAGLAYGKNGELTFAAHCWRWRQSSVCADDQTLLPVPRIAYRINSFPTTALAPILPETLRWHSSINGEIDFTSTDAGPDGRIALDAGEGRFELLLDGEWETLSYQTLTTELELKPEQADLAVRLSGPELGNLSVDMSLDPMDEDRPVEGKFKLEGLDIALAGLFTGLEEIAGEVNGEGIISGPLMKPAVKGEIALTNGRVVDPRLPLPMEEVVVSIELKGYSADIRGRIHSNARSEAIIEGEVDWQGAPGGQIRITGERLPFSLEPYAHVEVAPDLTIAFRESTLSVEGRIEVPRGSIEIKGLPAQAVSVSEDEVIVGVEQEEPLIRSLDMDVTVVVGEDQVTFAAFGVTGDLEGSLRINNDMDTRGTLQLVNGRYEAFGQELELRRARLLFVGSLVQPYLDIEAVRQVDSVVAGIRLSGPVQAPVTEVFSNPSMPQAEALSYVILGRAPGGQGDDGQMSRAAISLGLTQVNKVTGQIGEEFGIRQLTLEAEGSGDQTSVVASGYLTDELSIRYGVGIFEPISTVALRYDLGKYFYLEAASGLAASLDIFYTRDF</sequence>
<keyword evidence="3 5" id="KW-1133">Transmembrane helix</keyword>
<evidence type="ECO:0000256" key="2">
    <source>
        <dbReference type="ARBA" id="ARBA00022692"/>
    </source>
</evidence>
<proteinExistence type="predicted"/>
<keyword evidence="4 5" id="KW-0472">Membrane</keyword>
<comment type="caution">
    <text evidence="7">The sequence shown here is derived from an EMBL/GenBank/DDBJ whole genome shotgun (WGS) entry which is preliminary data.</text>
</comment>
<dbReference type="PANTHER" id="PTHR36985:SF1">
    <property type="entry name" value="TRANSLOCATION AND ASSEMBLY MODULE SUBUNIT TAMB"/>
    <property type="match status" value="1"/>
</dbReference>
<protein>
    <submittedName>
        <fullName evidence="7">Translocation/assembly module TamB domain-containing protein</fullName>
    </submittedName>
</protein>
<dbReference type="RefSeq" id="WP_310965808.1">
    <property type="nucleotide sequence ID" value="NZ_JAVMBO010000007.1"/>
</dbReference>
<evidence type="ECO:0000313" key="8">
    <source>
        <dbReference type="Proteomes" id="UP001267407"/>
    </source>
</evidence>
<evidence type="ECO:0000256" key="1">
    <source>
        <dbReference type="ARBA" id="ARBA00004167"/>
    </source>
</evidence>
<dbReference type="Pfam" id="PF04357">
    <property type="entry name" value="TamB"/>
    <property type="match status" value="1"/>
</dbReference>
<dbReference type="Proteomes" id="UP001267407">
    <property type="component" value="Unassembled WGS sequence"/>
</dbReference>
<evidence type="ECO:0000313" key="7">
    <source>
        <dbReference type="EMBL" id="MDS1309543.1"/>
    </source>
</evidence>
<reference evidence="7" key="1">
    <citation type="submission" date="2023-09" db="EMBL/GenBank/DDBJ databases">
        <title>Marinobacter sediminicola sp. nov. and Marinobacter maritimum sp. nov., isolated from marine sediment.</title>
        <authorList>
            <person name="An J."/>
        </authorList>
    </citation>
    <scope>NUCLEOTIDE SEQUENCE</scope>
    <source>
        <strain evidence="7">F60267</strain>
    </source>
</reference>
<feature type="domain" description="Translocation and assembly module TamB C-terminal" evidence="6">
    <location>
        <begin position="940"/>
        <end position="1261"/>
    </location>
</feature>
<organism evidence="7 8">
    <name type="scientific">Marinobacter xiaoshiensis</name>
    <dbReference type="NCBI Taxonomy" id="3073652"/>
    <lineage>
        <taxon>Bacteria</taxon>
        <taxon>Pseudomonadati</taxon>
        <taxon>Pseudomonadota</taxon>
        <taxon>Gammaproteobacteria</taxon>
        <taxon>Pseudomonadales</taxon>
        <taxon>Marinobacteraceae</taxon>
        <taxon>Marinobacter</taxon>
    </lineage>
</organism>
<name>A0ABU2HEQ2_9GAMM</name>
<dbReference type="InterPro" id="IPR007452">
    <property type="entry name" value="TamB_C"/>
</dbReference>
<dbReference type="EMBL" id="JAVMBO010000007">
    <property type="protein sequence ID" value="MDS1309543.1"/>
    <property type="molecule type" value="Genomic_DNA"/>
</dbReference>
<gene>
    <name evidence="7" type="ORF">RKA07_05395</name>
</gene>
<evidence type="ECO:0000259" key="6">
    <source>
        <dbReference type="Pfam" id="PF04357"/>
    </source>
</evidence>
<dbReference type="PANTHER" id="PTHR36985">
    <property type="entry name" value="TRANSLOCATION AND ASSEMBLY MODULE SUBUNIT TAMB"/>
    <property type="match status" value="1"/>
</dbReference>
<comment type="subcellular location">
    <subcellularLocation>
        <location evidence="1">Membrane</location>
        <topology evidence="1">Single-pass membrane protein</topology>
    </subcellularLocation>
</comment>